<dbReference type="PANTHER" id="PTHR33265:SF5">
    <property type="entry name" value="COTTON FIBER PROTEIN"/>
    <property type="match status" value="1"/>
</dbReference>
<gene>
    <name evidence="2" type="ORF">G4B88_012103</name>
</gene>
<evidence type="ECO:0000313" key="2">
    <source>
        <dbReference type="EMBL" id="KAF4364521.1"/>
    </source>
</evidence>
<feature type="region of interest" description="Disordered" evidence="1">
    <location>
        <begin position="119"/>
        <end position="138"/>
    </location>
</feature>
<dbReference type="Pfam" id="PF05553">
    <property type="entry name" value="DUF761"/>
    <property type="match status" value="1"/>
</dbReference>
<reference evidence="2 3" key="1">
    <citation type="journal article" date="2020" name="bioRxiv">
        <title>Sequence and annotation of 42 cannabis genomes reveals extensive copy number variation in cannabinoid synthesis and pathogen resistance genes.</title>
        <authorList>
            <person name="Mckernan K.J."/>
            <person name="Helbert Y."/>
            <person name="Kane L.T."/>
            <person name="Ebling H."/>
            <person name="Zhang L."/>
            <person name="Liu B."/>
            <person name="Eaton Z."/>
            <person name="Mclaughlin S."/>
            <person name="Kingan S."/>
            <person name="Baybayan P."/>
            <person name="Concepcion G."/>
            <person name="Jordan M."/>
            <person name="Riva A."/>
            <person name="Barbazuk W."/>
            <person name="Harkins T."/>
        </authorList>
    </citation>
    <scope>NUCLEOTIDE SEQUENCE [LARGE SCALE GENOMIC DNA]</scope>
    <source>
        <strain evidence="3">cv. Jamaican Lion 4</strain>
        <tissue evidence="2">Leaf</tissue>
    </source>
</reference>
<accession>A0A7J6F1D3</accession>
<organism evidence="2 3">
    <name type="scientific">Cannabis sativa</name>
    <name type="common">Hemp</name>
    <name type="synonym">Marijuana</name>
    <dbReference type="NCBI Taxonomy" id="3483"/>
    <lineage>
        <taxon>Eukaryota</taxon>
        <taxon>Viridiplantae</taxon>
        <taxon>Streptophyta</taxon>
        <taxon>Embryophyta</taxon>
        <taxon>Tracheophyta</taxon>
        <taxon>Spermatophyta</taxon>
        <taxon>Magnoliopsida</taxon>
        <taxon>eudicotyledons</taxon>
        <taxon>Gunneridae</taxon>
        <taxon>Pentapetalae</taxon>
        <taxon>rosids</taxon>
        <taxon>fabids</taxon>
        <taxon>Rosales</taxon>
        <taxon>Cannabaceae</taxon>
        <taxon>Cannabis</taxon>
    </lineage>
</organism>
<name>A0A7J6F1D3_CANSA</name>
<protein>
    <recommendedName>
        <fullName evidence="4">Cotton fiber protein</fullName>
    </recommendedName>
</protein>
<dbReference type="Proteomes" id="UP000583929">
    <property type="component" value="Unassembled WGS sequence"/>
</dbReference>
<dbReference type="EMBL" id="JAATIQ010000281">
    <property type="protein sequence ID" value="KAF4364521.1"/>
    <property type="molecule type" value="Genomic_DNA"/>
</dbReference>
<dbReference type="InterPro" id="IPR008480">
    <property type="entry name" value="DUF761_pln"/>
</dbReference>
<evidence type="ECO:0000313" key="3">
    <source>
        <dbReference type="Proteomes" id="UP000583929"/>
    </source>
</evidence>
<dbReference type="AlphaFoldDB" id="A0A7J6F1D3"/>
<feature type="compositionally biased region" description="Basic and acidic residues" evidence="1">
    <location>
        <begin position="120"/>
        <end position="129"/>
    </location>
</feature>
<comment type="caution">
    <text evidence="2">The sequence shown here is derived from an EMBL/GenBank/DDBJ whole genome shotgun (WGS) entry which is preliminary data.</text>
</comment>
<keyword evidence="3" id="KW-1185">Reference proteome</keyword>
<evidence type="ECO:0008006" key="4">
    <source>
        <dbReference type="Google" id="ProtNLM"/>
    </source>
</evidence>
<evidence type="ECO:0000256" key="1">
    <source>
        <dbReference type="SAM" id="MobiDB-lite"/>
    </source>
</evidence>
<dbReference type="PANTHER" id="PTHR33265">
    <property type="entry name" value="AVR9/CF-9 RAPIDLY ELICITED PROTEIN-RELATED"/>
    <property type="match status" value="1"/>
</dbReference>
<sequence>MPRKSNDVAGRAWNILRLALLWARKGGVFKRRLMTELRLLPKLMKSIGHDTPKDRIRYGERQLSFDKTPIFPAIKINGSSSMRHFHIPCLNPPTVDFDYDFDGQDDDVYYGGYCKNNSNNDDKENDGGRKSFLIKGGDGDVNKDDNEFVPYDQEENIDSKAEEFITKFYQQMKMQRQISYLQYNNETITTTPRRSIC</sequence>
<proteinExistence type="predicted"/>